<dbReference type="GO" id="GO:0005829">
    <property type="term" value="C:cytosol"/>
    <property type="evidence" value="ECO:0007669"/>
    <property type="project" value="TreeGrafter"/>
</dbReference>
<name>A0A1T5G160_9SPHN</name>
<feature type="domain" description="Hydantoinase B/oxoprolinase" evidence="1">
    <location>
        <begin position="16"/>
        <end position="539"/>
    </location>
</feature>
<protein>
    <submittedName>
        <fullName evidence="2">N-methylhydantoinase B</fullName>
    </submittedName>
</protein>
<dbReference type="GO" id="GO:0006749">
    <property type="term" value="P:glutathione metabolic process"/>
    <property type="evidence" value="ECO:0007669"/>
    <property type="project" value="TreeGrafter"/>
</dbReference>
<dbReference type="PANTHER" id="PTHR11365">
    <property type="entry name" value="5-OXOPROLINASE RELATED"/>
    <property type="match status" value="1"/>
</dbReference>
<gene>
    <name evidence="2" type="ORF">SAMN06295920_111142</name>
</gene>
<dbReference type="Proteomes" id="UP000189818">
    <property type="component" value="Unassembled WGS sequence"/>
</dbReference>
<dbReference type="InterPro" id="IPR045079">
    <property type="entry name" value="Oxoprolinase-like"/>
</dbReference>
<dbReference type="GO" id="GO:0017168">
    <property type="term" value="F:5-oxoprolinase (ATP-hydrolyzing) activity"/>
    <property type="evidence" value="ECO:0007669"/>
    <property type="project" value="TreeGrafter"/>
</dbReference>
<reference evidence="3" key="1">
    <citation type="submission" date="2017-02" db="EMBL/GenBank/DDBJ databases">
        <authorList>
            <person name="Varghese N."/>
            <person name="Submissions S."/>
        </authorList>
    </citation>
    <scope>NUCLEOTIDE SEQUENCE [LARGE SCALE GENOMIC DNA]</scope>
    <source>
        <strain evidence="3">UM2</strain>
    </source>
</reference>
<dbReference type="EMBL" id="FUYM01000011">
    <property type="protein sequence ID" value="SKC02087.1"/>
    <property type="molecule type" value="Genomic_DNA"/>
</dbReference>
<dbReference type="PANTHER" id="PTHR11365:SF23">
    <property type="entry name" value="HYPOTHETICAL 5-OXOPROLINASE (EUROFUNG)-RELATED"/>
    <property type="match status" value="1"/>
</dbReference>
<dbReference type="RefSeq" id="WP_079650147.1">
    <property type="nucleotide sequence ID" value="NZ_FUYM01000011.1"/>
</dbReference>
<dbReference type="Pfam" id="PF02538">
    <property type="entry name" value="Hydantoinase_B"/>
    <property type="match status" value="1"/>
</dbReference>
<dbReference type="STRING" id="439228.SAMN06295920_111142"/>
<accession>A0A1T5G160</accession>
<keyword evidence="3" id="KW-1185">Reference proteome</keyword>
<organism evidence="2 3">
    <name type="scientific">Rhizorhabdus histidinilytica</name>
    <dbReference type="NCBI Taxonomy" id="439228"/>
    <lineage>
        <taxon>Bacteria</taxon>
        <taxon>Pseudomonadati</taxon>
        <taxon>Pseudomonadota</taxon>
        <taxon>Alphaproteobacteria</taxon>
        <taxon>Sphingomonadales</taxon>
        <taxon>Sphingomonadaceae</taxon>
        <taxon>Rhizorhabdus</taxon>
    </lineage>
</organism>
<evidence type="ECO:0000259" key="1">
    <source>
        <dbReference type="Pfam" id="PF02538"/>
    </source>
</evidence>
<dbReference type="AlphaFoldDB" id="A0A1T5G160"/>
<sequence>MSQPTGGAVETSRGLDPILCEVVKNSLMLVAQEAGIRAARSAGSTFVAASAEIACTLYDADARLIAQTEVGIMHSAALRAMLQAVLRDHPPETLVEGDVLIVNDPFAGGVHPTDVGAFRPVFHEGRPAFYCGLMMIVSDLGGLSSGGLPANASECFHEGLTIPPTKLYRAGQLDEAVTRLICSNSRTPAKLMSDINALAAGGNVAALRLAEMVAKFGYEPLGDMIDELLDYSERLVRQGFADMPDGVYTGSFTVENDGIVPDRDYPVHVRIEIDGSECRLDFTGSAKQATGAINSTASQTLSCINYALRCHLDPTIPMNEGFYRPIEVLLPPGTVVNCSYPSACNIRLATGQAVIDAVLQALSVIDETRSMAPGATVHTLNIQGATPDGSGLWSMLDVCFGSCGARHGEDGGDGLPLLFHGQAGYERNLEGYEWGHPVRYRCYRLAPDTGGPGRWRGGAGLVKEIEFQTDVVITARATDRFDRPPPGIGGGLAGSGAAWIVNRGEAGEYALPGKITNHRLKAGDVLTIMCPGGGGLGDPRERDPALVLADVEEGIVSVEAAREVYRVVLNPDRTGIDDAATEVLRRG</sequence>
<dbReference type="OrthoDB" id="9761586at2"/>
<evidence type="ECO:0000313" key="3">
    <source>
        <dbReference type="Proteomes" id="UP000189818"/>
    </source>
</evidence>
<proteinExistence type="predicted"/>
<dbReference type="InterPro" id="IPR003692">
    <property type="entry name" value="Hydantoinase_B"/>
</dbReference>
<evidence type="ECO:0000313" key="2">
    <source>
        <dbReference type="EMBL" id="SKC02087.1"/>
    </source>
</evidence>